<keyword evidence="2" id="KW-0238">DNA-binding</keyword>
<evidence type="ECO:0000313" key="6">
    <source>
        <dbReference type="Proteomes" id="UP000282312"/>
    </source>
</evidence>
<evidence type="ECO:0000256" key="3">
    <source>
        <dbReference type="ARBA" id="ARBA00023163"/>
    </source>
</evidence>
<keyword evidence="1" id="KW-0805">Transcription regulation</keyword>
<proteinExistence type="predicted"/>
<dbReference type="OrthoDB" id="7363114at2"/>
<dbReference type="RefSeq" id="WP_124775402.1">
    <property type="nucleotide sequence ID" value="NZ_QGSZ01000280.1"/>
</dbReference>
<name>A0A3N9WDP3_9ACTN</name>
<feature type="domain" description="HTH gntR-type" evidence="4">
    <location>
        <begin position="5"/>
        <end position="73"/>
    </location>
</feature>
<dbReference type="PANTHER" id="PTHR44846">
    <property type="entry name" value="MANNOSYL-D-GLYCERATE TRANSPORT/METABOLISM SYSTEM REPRESSOR MNGR-RELATED"/>
    <property type="match status" value="1"/>
</dbReference>
<dbReference type="GO" id="GO:0045892">
    <property type="term" value="P:negative regulation of DNA-templated transcription"/>
    <property type="evidence" value="ECO:0007669"/>
    <property type="project" value="TreeGrafter"/>
</dbReference>
<dbReference type="PROSITE" id="PS50949">
    <property type="entry name" value="HTH_GNTR"/>
    <property type="match status" value="1"/>
</dbReference>
<dbReference type="SUPFAM" id="SSF46785">
    <property type="entry name" value="Winged helix' DNA-binding domain"/>
    <property type="match status" value="1"/>
</dbReference>
<evidence type="ECO:0000256" key="2">
    <source>
        <dbReference type="ARBA" id="ARBA00023125"/>
    </source>
</evidence>
<dbReference type="InterPro" id="IPR036390">
    <property type="entry name" value="WH_DNA-bd_sf"/>
</dbReference>
<dbReference type="InterPro" id="IPR036388">
    <property type="entry name" value="WH-like_DNA-bd_sf"/>
</dbReference>
<keyword evidence="3" id="KW-0804">Transcription</keyword>
<reference evidence="5 6" key="1">
    <citation type="submission" date="2018-05" db="EMBL/GenBank/DDBJ databases">
        <title>Micromonospora from Atacama Desert.</title>
        <authorList>
            <person name="Carro L."/>
            <person name="Goodfellow M."/>
            <person name="Klenk H.-P."/>
        </authorList>
    </citation>
    <scope>NUCLEOTIDE SEQUENCE [LARGE SCALE GENOMIC DNA]</scope>
    <source>
        <strain evidence="5 6">LB39</strain>
    </source>
</reference>
<dbReference type="Pfam" id="PF00392">
    <property type="entry name" value="GntR"/>
    <property type="match status" value="1"/>
</dbReference>
<keyword evidence="6" id="KW-1185">Reference proteome</keyword>
<dbReference type="GO" id="GO:0003677">
    <property type="term" value="F:DNA binding"/>
    <property type="evidence" value="ECO:0007669"/>
    <property type="project" value="UniProtKB-KW"/>
</dbReference>
<organism evidence="5 6">
    <name type="scientific">Micromonospora inaquosa</name>
    <dbReference type="NCBI Taxonomy" id="2203716"/>
    <lineage>
        <taxon>Bacteria</taxon>
        <taxon>Bacillati</taxon>
        <taxon>Actinomycetota</taxon>
        <taxon>Actinomycetes</taxon>
        <taxon>Micromonosporales</taxon>
        <taxon>Micromonosporaceae</taxon>
        <taxon>Micromonospora</taxon>
    </lineage>
</organism>
<comment type="caution">
    <text evidence="5">The sequence shown here is derived from an EMBL/GenBank/DDBJ whole genome shotgun (WGS) entry which is preliminary data.</text>
</comment>
<accession>A0A3N9WDP3</accession>
<protein>
    <submittedName>
        <fullName evidence="5">GntR family transcriptional regulator</fullName>
    </submittedName>
</protein>
<sequence>MPYEQAEYRRIADLITELIRSGKLTAHDKLPSAAELSEEHHVSLATVNRSFGLLHDRGLVYGRQGKGVFVAEGQARS</sequence>
<dbReference type="Gene3D" id="1.10.10.10">
    <property type="entry name" value="Winged helix-like DNA-binding domain superfamily/Winged helix DNA-binding domain"/>
    <property type="match status" value="1"/>
</dbReference>
<dbReference type="EMBL" id="QGSZ01000280">
    <property type="protein sequence ID" value="RQW99021.1"/>
    <property type="molecule type" value="Genomic_DNA"/>
</dbReference>
<dbReference type="AlphaFoldDB" id="A0A3N9WDP3"/>
<dbReference type="SMART" id="SM00345">
    <property type="entry name" value="HTH_GNTR"/>
    <property type="match status" value="1"/>
</dbReference>
<dbReference type="PANTHER" id="PTHR44846:SF17">
    <property type="entry name" value="GNTR-FAMILY TRANSCRIPTIONAL REGULATOR"/>
    <property type="match status" value="1"/>
</dbReference>
<dbReference type="Proteomes" id="UP000282312">
    <property type="component" value="Unassembled WGS sequence"/>
</dbReference>
<evidence type="ECO:0000313" key="5">
    <source>
        <dbReference type="EMBL" id="RQW99021.1"/>
    </source>
</evidence>
<gene>
    <name evidence="5" type="ORF">DLJ59_25985</name>
</gene>
<dbReference type="CDD" id="cd07377">
    <property type="entry name" value="WHTH_GntR"/>
    <property type="match status" value="1"/>
</dbReference>
<dbReference type="InterPro" id="IPR050679">
    <property type="entry name" value="Bact_HTH_transcr_reg"/>
</dbReference>
<evidence type="ECO:0000259" key="4">
    <source>
        <dbReference type="PROSITE" id="PS50949"/>
    </source>
</evidence>
<evidence type="ECO:0000256" key="1">
    <source>
        <dbReference type="ARBA" id="ARBA00023015"/>
    </source>
</evidence>
<dbReference type="InterPro" id="IPR000524">
    <property type="entry name" value="Tscrpt_reg_HTH_GntR"/>
</dbReference>
<dbReference type="GO" id="GO:0003700">
    <property type="term" value="F:DNA-binding transcription factor activity"/>
    <property type="evidence" value="ECO:0007669"/>
    <property type="project" value="InterPro"/>
</dbReference>